<dbReference type="EMBL" id="LICD01000257">
    <property type="protein sequence ID" value="KRO78911.1"/>
    <property type="molecule type" value="Genomic_DNA"/>
</dbReference>
<evidence type="ECO:0000256" key="5">
    <source>
        <dbReference type="ARBA" id="ARBA00022490"/>
    </source>
</evidence>
<accession>A0A0R2SUC0</accession>
<dbReference type="Pfam" id="PF07992">
    <property type="entry name" value="Pyr_redox_2"/>
    <property type="match status" value="1"/>
</dbReference>
<comment type="miscellaneous">
    <text evidence="16">The active site is a redox-active disulfide bond.</text>
</comment>
<organism evidence="19 20">
    <name type="scientific">OM182 bacterium BACL3 MAG-120619-bin3</name>
    <dbReference type="NCBI Taxonomy" id="1655593"/>
    <lineage>
        <taxon>Bacteria</taxon>
        <taxon>Pseudomonadati</taxon>
        <taxon>Pseudomonadota</taxon>
        <taxon>Gammaproteobacteria</taxon>
        <taxon>OMG group</taxon>
        <taxon>OM182 clade</taxon>
    </lineage>
</organism>
<dbReference type="InterPro" id="IPR004099">
    <property type="entry name" value="Pyr_nucl-diS_OxRdtase_dimer"/>
</dbReference>
<dbReference type="SUPFAM" id="SSF51905">
    <property type="entry name" value="FAD/NAD(P)-binding domain"/>
    <property type="match status" value="1"/>
</dbReference>
<evidence type="ECO:0000256" key="15">
    <source>
        <dbReference type="PIRSR" id="PIRSR000350-4"/>
    </source>
</evidence>
<evidence type="ECO:0000256" key="16">
    <source>
        <dbReference type="RuleBase" id="RU003692"/>
    </source>
</evidence>
<evidence type="ECO:0000256" key="7">
    <source>
        <dbReference type="ARBA" id="ARBA00022827"/>
    </source>
</evidence>
<comment type="caution">
    <text evidence="19">The sequence shown here is derived from an EMBL/GenBank/DDBJ whole genome shotgun (WGS) entry which is preliminary data.</text>
</comment>
<dbReference type="GO" id="GO:0006103">
    <property type="term" value="P:2-oxoglutarate metabolic process"/>
    <property type="evidence" value="ECO:0007669"/>
    <property type="project" value="TreeGrafter"/>
</dbReference>
<dbReference type="GO" id="GO:0050660">
    <property type="term" value="F:flavin adenine dinucleotide binding"/>
    <property type="evidence" value="ECO:0007669"/>
    <property type="project" value="InterPro"/>
</dbReference>
<evidence type="ECO:0000256" key="8">
    <source>
        <dbReference type="ARBA" id="ARBA00023002"/>
    </source>
</evidence>
<dbReference type="EC" id="1.8.1.4" evidence="3 16"/>
<dbReference type="InterPro" id="IPR050151">
    <property type="entry name" value="Class-I_Pyr_Nuc-Dis_Oxidored"/>
</dbReference>
<evidence type="ECO:0000256" key="13">
    <source>
        <dbReference type="PIRSR" id="PIRSR000350-2"/>
    </source>
</evidence>
<evidence type="ECO:0000259" key="17">
    <source>
        <dbReference type="Pfam" id="PF02852"/>
    </source>
</evidence>
<dbReference type="PROSITE" id="PS00076">
    <property type="entry name" value="PYRIDINE_REDOX_1"/>
    <property type="match status" value="1"/>
</dbReference>
<dbReference type="SUPFAM" id="SSF55424">
    <property type="entry name" value="FAD/NAD-linked reductases, dimerisation (C-terminal) domain"/>
    <property type="match status" value="1"/>
</dbReference>
<dbReference type="InterPro" id="IPR012999">
    <property type="entry name" value="Pyr_OxRdtase_I_AS"/>
</dbReference>
<evidence type="ECO:0000256" key="1">
    <source>
        <dbReference type="ARBA" id="ARBA00004496"/>
    </source>
</evidence>
<name>A0A0R2SUC0_9GAMM</name>
<dbReference type="PIRSF" id="PIRSF000350">
    <property type="entry name" value="Mercury_reductase_MerA"/>
    <property type="match status" value="1"/>
</dbReference>
<comment type="catalytic activity">
    <reaction evidence="12 16">
        <text>N(6)-[(R)-dihydrolipoyl]-L-lysyl-[protein] + NAD(+) = N(6)-[(R)-lipoyl]-L-lysyl-[protein] + NADH + H(+)</text>
        <dbReference type="Rhea" id="RHEA:15045"/>
        <dbReference type="Rhea" id="RHEA-COMP:10474"/>
        <dbReference type="Rhea" id="RHEA-COMP:10475"/>
        <dbReference type="ChEBI" id="CHEBI:15378"/>
        <dbReference type="ChEBI" id="CHEBI:57540"/>
        <dbReference type="ChEBI" id="CHEBI:57945"/>
        <dbReference type="ChEBI" id="CHEBI:83099"/>
        <dbReference type="ChEBI" id="CHEBI:83100"/>
        <dbReference type="EC" id="1.8.1.4"/>
    </reaction>
</comment>
<keyword evidence="7 14" id="KW-0274">FAD</keyword>
<dbReference type="NCBIfam" id="TIGR01350">
    <property type="entry name" value="lipoamide_DH"/>
    <property type="match status" value="1"/>
</dbReference>
<comment type="subcellular location">
    <subcellularLocation>
        <location evidence="1">Cytoplasm</location>
    </subcellularLocation>
</comment>
<feature type="domain" description="Pyridine nucleotide-disulphide oxidoreductase dimerisation" evidence="17">
    <location>
        <begin position="357"/>
        <end position="466"/>
    </location>
</feature>
<reference evidence="19 20" key="1">
    <citation type="submission" date="2015-10" db="EMBL/GenBank/DDBJ databases">
        <title>Metagenome-Assembled Genomes uncover a global brackish microbiome.</title>
        <authorList>
            <person name="Hugerth L.W."/>
            <person name="Larsson J."/>
            <person name="Alneberg J."/>
            <person name="Lindh M.V."/>
            <person name="Legrand C."/>
            <person name="Pinhassi J."/>
            <person name="Andersson A.F."/>
        </authorList>
    </citation>
    <scope>NUCLEOTIDE SEQUENCE [LARGE SCALE GENOMIC DNA]</scope>
    <source>
        <strain evidence="19">BACL22 MAG-120619-bin3</strain>
    </source>
</reference>
<evidence type="ECO:0000256" key="6">
    <source>
        <dbReference type="ARBA" id="ARBA00022630"/>
    </source>
</evidence>
<evidence type="ECO:0000256" key="4">
    <source>
        <dbReference type="ARBA" id="ARBA00016961"/>
    </source>
</evidence>
<dbReference type="Gene3D" id="3.30.390.30">
    <property type="match status" value="1"/>
</dbReference>
<dbReference type="Proteomes" id="UP000051242">
    <property type="component" value="Unassembled WGS sequence"/>
</dbReference>
<dbReference type="FunFam" id="3.30.390.30:FF:000001">
    <property type="entry name" value="Dihydrolipoyl dehydrogenase"/>
    <property type="match status" value="1"/>
</dbReference>
<feature type="domain" description="FAD/NAD(P)-binding" evidence="18">
    <location>
        <begin position="5"/>
        <end position="338"/>
    </location>
</feature>
<evidence type="ECO:0000313" key="20">
    <source>
        <dbReference type="Proteomes" id="UP000051242"/>
    </source>
</evidence>
<feature type="active site" description="Proton acceptor" evidence="13">
    <location>
        <position position="455"/>
    </location>
</feature>
<dbReference type="PRINTS" id="PR00368">
    <property type="entry name" value="FADPNR"/>
</dbReference>
<feature type="binding site" evidence="14">
    <location>
        <position position="323"/>
    </location>
    <ligand>
        <name>FAD</name>
        <dbReference type="ChEBI" id="CHEBI:57692"/>
    </ligand>
</feature>
<dbReference type="InterPro" id="IPR006258">
    <property type="entry name" value="Lipoamide_DH"/>
</dbReference>
<dbReference type="PANTHER" id="PTHR22912">
    <property type="entry name" value="DISULFIDE OXIDOREDUCTASE"/>
    <property type="match status" value="1"/>
</dbReference>
<evidence type="ECO:0000256" key="14">
    <source>
        <dbReference type="PIRSR" id="PIRSR000350-3"/>
    </source>
</evidence>
<gene>
    <name evidence="19" type="ORF">ABR85_01425</name>
</gene>
<evidence type="ECO:0000259" key="18">
    <source>
        <dbReference type="Pfam" id="PF07992"/>
    </source>
</evidence>
<feature type="binding site" evidence="14">
    <location>
        <begin position="329"/>
        <end position="332"/>
    </location>
    <ligand>
        <name>FAD</name>
        <dbReference type="ChEBI" id="CHEBI:57692"/>
    </ligand>
</feature>
<sequence length="482" mass="50473">MASSYDVVVIGSGPAGYVAAIRAAQLGFSTACVEKWLNKEGKTVFGGTCLNVGCIPSKALLDSSHKFMEARDHFDVHGITVGKVGVDVPAMIARKDKVVAQLTGGVSGLFAGNKVTGIGGVAKVTGPNSVTVTNHEGEVEVLEAKHIIIAAGSVPIEIPPTPVDQDTIVDSTGALEFTAVPKRLGVIGAGVIGLELGSVWARLGSEVTVLEAMDGFLPAADKQIAKEAQKLFVKQGLDIKLGARVTGSKIAGKGAKKTVTVEYTDAEGDKTQTFDKLIVAVGRRPYTQNIVEESIGLEVDERGFVKVNEQCATSIPTIFAVGDAVRGPMLAHKGSEEGVMVVERLAGKQTQVNYALVPSVIYTHPEIAWVGKNEEELKAEGVEFNVGVFPFAASGRALAANDADGMVKLIADKNTDRILGCHIIGASAADLLQQIVIAMEFSASAEDIGLTIFSHPALSEAVHEAALAANGHAIHIGNRKRR</sequence>
<evidence type="ECO:0000256" key="2">
    <source>
        <dbReference type="ARBA" id="ARBA00007532"/>
    </source>
</evidence>
<dbReference type="InterPro" id="IPR023753">
    <property type="entry name" value="FAD/NAD-binding_dom"/>
</dbReference>
<evidence type="ECO:0000256" key="12">
    <source>
        <dbReference type="ARBA" id="ARBA00049187"/>
    </source>
</evidence>
<keyword evidence="8 16" id="KW-0560">Oxidoreductase</keyword>
<dbReference type="Pfam" id="PF02852">
    <property type="entry name" value="Pyr_redox_dim"/>
    <property type="match status" value="1"/>
</dbReference>
<comment type="similarity">
    <text evidence="2 16">Belongs to the class-I pyridine nucleotide-disulfide oxidoreductase family.</text>
</comment>
<keyword evidence="14" id="KW-0547">Nucleotide-binding</keyword>
<dbReference type="InterPro" id="IPR001100">
    <property type="entry name" value="Pyr_nuc-diS_OxRdtase"/>
</dbReference>
<dbReference type="GO" id="GO:0005737">
    <property type="term" value="C:cytoplasm"/>
    <property type="evidence" value="ECO:0007669"/>
    <property type="project" value="UniProtKB-SubCell"/>
</dbReference>
<evidence type="ECO:0000256" key="10">
    <source>
        <dbReference type="ARBA" id="ARBA00023157"/>
    </source>
</evidence>
<evidence type="ECO:0000256" key="11">
    <source>
        <dbReference type="ARBA" id="ARBA00023284"/>
    </source>
</evidence>
<feature type="binding site" evidence="14">
    <location>
        <position position="211"/>
    </location>
    <ligand>
        <name>NAD(+)</name>
        <dbReference type="ChEBI" id="CHEBI:57540"/>
    </ligand>
</feature>
<dbReference type="AlphaFoldDB" id="A0A0R2SUC0"/>
<evidence type="ECO:0000313" key="19">
    <source>
        <dbReference type="EMBL" id="KRO78911.1"/>
    </source>
</evidence>
<feature type="binding site" evidence="14">
    <location>
        <position position="282"/>
    </location>
    <ligand>
        <name>NAD(+)</name>
        <dbReference type="ChEBI" id="CHEBI:57540"/>
    </ligand>
</feature>
<dbReference type="PANTHER" id="PTHR22912:SF224">
    <property type="entry name" value="DIHYDROLIPOYL DEHYDROGENASE"/>
    <property type="match status" value="1"/>
</dbReference>
<feature type="binding site" evidence="14">
    <location>
        <begin position="188"/>
        <end position="195"/>
    </location>
    <ligand>
        <name>NAD(+)</name>
        <dbReference type="ChEBI" id="CHEBI:57540"/>
    </ligand>
</feature>
<dbReference type="InterPro" id="IPR036188">
    <property type="entry name" value="FAD/NAD-bd_sf"/>
</dbReference>
<comment type="cofactor">
    <cofactor evidence="14 16">
        <name>FAD</name>
        <dbReference type="ChEBI" id="CHEBI:57692"/>
    </cofactor>
    <text evidence="14 16">Binds 1 FAD per subunit.</text>
</comment>
<keyword evidence="6 16" id="KW-0285">Flavoprotein</keyword>
<keyword evidence="10" id="KW-1015">Disulfide bond</keyword>
<proteinExistence type="inferred from homology"/>
<keyword evidence="9 14" id="KW-0520">NAD</keyword>
<feature type="disulfide bond" description="Redox-active" evidence="15">
    <location>
        <begin position="49"/>
        <end position="54"/>
    </location>
</feature>
<dbReference type="InterPro" id="IPR016156">
    <property type="entry name" value="FAD/NAD-linked_Rdtase_dimer_sf"/>
</dbReference>
<dbReference type="Gene3D" id="3.50.50.60">
    <property type="entry name" value="FAD/NAD(P)-binding domain"/>
    <property type="match status" value="2"/>
</dbReference>
<keyword evidence="11 16" id="KW-0676">Redox-active center</keyword>
<dbReference type="PRINTS" id="PR00411">
    <property type="entry name" value="PNDRDTASEI"/>
</dbReference>
<evidence type="ECO:0000256" key="3">
    <source>
        <dbReference type="ARBA" id="ARBA00012608"/>
    </source>
</evidence>
<evidence type="ECO:0000256" key="9">
    <source>
        <dbReference type="ARBA" id="ARBA00023027"/>
    </source>
</evidence>
<feature type="binding site" evidence="14">
    <location>
        <position position="58"/>
    </location>
    <ligand>
        <name>FAD</name>
        <dbReference type="ChEBI" id="CHEBI:57692"/>
    </ligand>
</feature>
<protein>
    <recommendedName>
        <fullName evidence="4 16">Dihydrolipoyl dehydrogenase</fullName>
        <ecNumber evidence="3 16">1.8.1.4</ecNumber>
    </recommendedName>
</protein>
<dbReference type="GO" id="GO:0004148">
    <property type="term" value="F:dihydrolipoyl dehydrogenase (NADH) activity"/>
    <property type="evidence" value="ECO:0007669"/>
    <property type="project" value="UniProtKB-EC"/>
</dbReference>
<keyword evidence="5" id="KW-0963">Cytoplasm</keyword>